<name>A0A067S8B6_GALM3</name>
<keyword evidence="3" id="KW-1185">Reference proteome</keyword>
<organism evidence="2 3">
    <name type="scientific">Galerina marginata (strain CBS 339.88)</name>
    <dbReference type="NCBI Taxonomy" id="685588"/>
    <lineage>
        <taxon>Eukaryota</taxon>
        <taxon>Fungi</taxon>
        <taxon>Dikarya</taxon>
        <taxon>Basidiomycota</taxon>
        <taxon>Agaricomycotina</taxon>
        <taxon>Agaricomycetes</taxon>
        <taxon>Agaricomycetidae</taxon>
        <taxon>Agaricales</taxon>
        <taxon>Agaricineae</taxon>
        <taxon>Strophariaceae</taxon>
        <taxon>Galerina</taxon>
    </lineage>
</organism>
<evidence type="ECO:0000313" key="3">
    <source>
        <dbReference type="Proteomes" id="UP000027222"/>
    </source>
</evidence>
<evidence type="ECO:0000313" key="2">
    <source>
        <dbReference type="EMBL" id="KDR67115.1"/>
    </source>
</evidence>
<feature type="region of interest" description="Disordered" evidence="1">
    <location>
        <begin position="10"/>
        <end position="67"/>
    </location>
</feature>
<reference evidence="3" key="1">
    <citation type="journal article" date="2014" name="Proc. Natl. Acad. Sci. U.S.A.">
        <title>Extensive sampling of basidiomycete genomes demonstrates inadequacy of the white-rot/brown-rot paradigm for wood decay fungi.</title>
        <authorList>
            <person name="Riley R."/>
            <person name="Salamov A.A."/>
            <person name="Brown D.W."/>
            <person name="Nagy L.G."/>
            <person name="Floudas D."/>
            <person name="Held B.W."/>
            <person name="Levasseur A."/>
            <person name="Lombard V."/>
            <person name="Morin E."/>
            <person name="Otillar R."/>
            <person name="Lindquist E.A."/>
            <person name="Sun H."/>
            <person name="LaButti K.M."/>
            <person name="Schmutz J."/>
            <person name="Jabbour D."/>
            <person name="Luo H."/>
            <person name="Baker S.E."/>
            <person name="Pisabarro A.G."/>
            <person name="Walton J.D."/>
            <person name="Blanchette R.A."/>
            <person name="Henrissat B."/>
            <person name="Martin F."/>
            <person name="Cullen D."/>
            <person name="Hibbett D.S."/>
            <person name="Grigoriev I.V."/>
        </authorList>
    </citation>
    <scope>NUCLEOTIDE SEQUENCE [LARGE SCALE GENOMIC DNA]</scope>
    <source>
        <strain evidence="3">CBS 339.88</strain>
    </source>
</reference>
<protein>
    <submittedName>
        <fullName evidence="2">Uncharacterized protein</fullName>
    </submittedName>
</protein>
<feature type="compositionally biased region" description="Low complexity" evidence="1">
    <location>
        <begin position="32"/>
        <end position="51"/>
    </location>
</feature>
<dbReference type="HOGENOM" id="CLU_2359902_0_0_1"/>
<dbReference type="EMBL" id="KL142417">
    <property type="protein sequence ID" value="KDR67115.1"/>
    <property type="molecule type" value="Genomic_DNA"/>
</dbReference>
<proteinExistence type="predicted"/>
<gene>
    <name evidence="2" type="ORF">GALMADRAFT_1129421</name>
</gene>
<feature type="compositionally biased region" description="Pro residues" evidence="1">
    <location>
        <begin position="18"/>
        <end position="31"/>
    </location>
</feature>
<evidence type="ECO:0000256" key="1">
    <source>
        <dbReference type="SAM" id="MobiDB-lite"/>
    </source>
</evidence>
<sequence length="96" mass="10516">MFRNFYVQFDMQDTVSLSPPPPPSSSPPPQSPSLVSSPSSLSLLLPLASSSHGPECPPPPKKRRISQDQRIALSAQFENSFDTIQVAGKRKRHSQS</sequence>
<dbReference type="AlphaFoldDB" id="A0A067S8B6"/>
<accession>A0A067S8B6</accession>
<dbReference type="Proteomes" id="UP000027222">
    <property type="component" value="Unassembled WGS sequence"/>
</dbReference>